<gene>
    <name evidence="1" type="ORF">IAD18_05105</name>
</gene>
<dbReference type="Pfam" id="PF05164">
    <property type="entry name" value="ZapA"/>
    <property type="match status" value="1"/>
</dbReference>
<dbReference type="SUPFAM" id="SSF102829">
    <property type="entry name" value="Cell division protein ZapA-like"/>
    <property type="match status" value="1"/>
</dbReference>
<dbReference type="Proteomes" id="UP000824076">
    <property type="component" value="Unassembled WGS sequence"/>
</dbReference>
<proteinExistence type="predicted"/>
<evidence type="ECO:0000313" key="1">
    <source>
        <dbReference type="EMBL" id="HIU39025.1"/>
    </source>
</evidence>
<dbReference type="EMBL" id="DVMS01000145">
    <property type="protein sequence ID" value="HIU39025.1"/>
    <property type="molecule type" value="Genomic_DNA"/>
</dbReference>
<dbReference type="InterPro" id="IPR036192">
    <property type="entry name" value="Cell_div_ZapA-like_sf"/>
</dbReference>
<dbReference type="GO" id="GO:0051301">
    <property type="term" value="P:cell division"/>
    <property type="evidence" value="ECO:0007669"/>
    <property type="project" value="UniProtKB-KW"/>
</dbReference>
<sequence length="100" mass="11773">MYDKEKQNVTLNIAGEQVKTVINRSEEEELRKIEKQVTGLWKQWKQMNPSKTDSQVLAMVAFQYAKLYYDELLAGEKREAALQSFIKTYEERLNKIVIDV</sequence>
<dbReference type="AlphaFoldDB" id="A0A9D1LGT8"/>
<name>A0A9D1LGT8_9BACT</name>
<keyword evidence="1" id="KW-0132">Cell division</keyword>
<reference evidence="1" key="1">
    <citation type="submission" date="2020-10" db="EMBL/GenBank/DDBJ databases">
        <authorList>
            <person name="Gilroy R."/>
        </authorList>
    </citation>
    <scope>NUCLEOTIDE SEQUENCE</scope>
    <source>
        <strain evidence="1">17073</strain>
    </source>
</reference>
<reference evidence="1" key="2">
    <citation type="journal article" date="2021" name="PeerJ">
        <title>Extensive microbial diversity within the chicken gut microbiome revealed by metagenomics and culture.</title>
        <authorList>
            <person name="Gilroy R."/>
            <person name="Ravi A."/>
            <person name="Getino M."/>
            <person name="Pursley I."/>
            <person name="Horton D.L."/>
            <person name="Alikhan N.F."/>
            <person name="Baker D."/>
            <person name="Gharbi K."/>
            <person name="Hall N."/>
            <person name="Watson M."/>
            <person name="Adriaenssens E.M."/>
            <person name="Foster-Nyarko E."/>
            <person name="Jarju S."/>
            <person name="Secka A."/>
            <person name="Antonio M."/>
            <person name="Oren A."/>
            <person name="Chaudhuri R.R."/>
            <person name="La Ragione R."/>
            <person name="Hildebrand F."/>
            <person name="Pallen M.J."/>
        </authorList>
    </citation>
    <scope>NUCLEOTIDE SEQUENCE</scope>
    <source>
        <strain evidence="1">17073</strain>
    </source>
</reference>
<protein>
    <submittedName>
        <fullName evidence="1">Cell division protein ZapA</fullName>
    </submittedName>
</protein>
<keyword evidence="1" id="KW-0131">Cell cycle</keyword>
<comment type="caution">
    <text evidence="1">The sequence shown here is derived from an EMBL/GenBank/DDBJ whole genome shotgun (WGS) entry which is preliminary data.</text>
</comment>
<accession>A0A9D1LGT8</accession>
<evidence type="ECO:0000313" key="2">
    <source>
        <dbReference type="Proteomes" id="UP000824076"/>
    </source>
</evidence>
<organism evidence="1 2">
    <name type="scientific">Candidatus Limisoma intestinavium</name>
    <dbReference type="NCBI Taxonomy" id="2840856"/>
    <lineage>
        <taxon>Bacteria</taxon>
        <taxon>Pseudomonadati</taxon>
        <taxon>Bacteroidota</taxon>
        <taxon>Bacteroidia</taxon>
        <taxon>Bacteroidales</taxon>
        <taxon>Candidatus Limisoma</taxon>
    </lineage>
</organism>
<dbReference type="InterPro" id="IPR007838">
    <property type="entry name" value="Cell_div_ZapA-like"/>
</dbReference>